<dbReference type="KEGG" id="rte:GSU10_03705"/>
<organism evidence="2 4">
    <name type="scientific">Rathayibacter tanaceti</name>
    <dbReference type="NCBI Taxonomy" id="1671680"/>
    <lineage>
        <taxon>Bacteria</taxon>
        <taxon>Bacillati</taxon>
        <taxon>Actinomycetota</taxon>
        <taxon>Actinomycetes</taxon>
        <taxon>Micrococcales</taxon>
        <taxon>Microbacteriaceae</taxon>
        <taxon>Rathayibacter</taxon>
    </lineage>
</organism>
<dbReference type="RefSeq" id="WP_158286071.1">
    <property type="nucleotide sequence ID" value="NZ_CP047186.1"/>
</dbReference>
<keyword evidence="1" id="KW-0812">Transmembrane</keyword>
<proteinExistence type="predicted"/>
<evidence type="ECO:0000313" key="4">
    <source>
        <dbReference type="Proteomes" id="UP000076717"/>
    </source>
</evidence>
<dbReference type="AlphaFoldDB" id="A0A166H0S6"/>
<evidence type="ECO:0000313" key="5">
    <source>
        <dbReference type="Proteomes" id="UP000465031"/>
    </source>
</evidence>
<feature type="transmembrane region" description="Helical" evidence="1">
    <location>
        <begin position="6"/>
        <end position="38"/>
    </location>
</feature>
<sequence length="50" mass="5142">MHIIQLVLGLVVGCGVALLVGGTALGWLLLAAGVAGLLTTVRGMVRRWES</sequence>
<accession>A0A166H0S6</accession>
<keyword evidence="1" id="KW-0472">Membrane</keyword>
<protein>
    <submittedName>
        <fullName evidence="2">Uncharacterized protein</fullName>
    </submittedName>
</protein>
<evidence type="ECO:0000313" key="2">
    <source>
        <dbReference type="EMBL" id="KZX19726.1"/>
    </source>
</evidence>
<reference evidence="3" key="3">
    <citation type="submission" date="2019-12" db="EMBL/GenBank/DDBJ databases">
        <title>Complete and Draft Genome Sequences of New Strains and Members of Some Known Species of the Genus Rathayibacter isolated from Plants.</title>
        <authorList>
            <person name="Tarlachkov S.V."/>
            <person name="Starodumova I.P."/>
            <person name="Dorofeeva L.V."/>
            <person name="Prisyazhnaya N.V."/>
            <person name="Leyn S.A."/>
            <person name="Zlamal J.E."/>
            <person name="Elane M.L."/>
            <person name="Osterman A.L."/>
            <person name="Nadler S.A."/>
            <person name="Subbotin S.A."/>
            <person name="Evtushenko L.I."/>
        </authorList>
    </citation>
    <scope>NUCLEOTIDE SEQUENCE</scope>
    <source>
        <strain evidence="3">VKM Ac-2761</strain>
    </source>
</reference>
<name>A0A166H0S6_9MICO</name>
<dbReference type="Proteomes" id="UP000465031">
    <property type="component" value="Chromosome"/>
</dbReference>
<keyword evidence="4" id="KW-1185">Reference proteome</keyword>
<keyword evidence="1" id="KW-1133">Transmembrane helix</keyword>
<reference evidence="2 4" key="1">
    <citation type="submission" date="2015-08" db="EMBL/GenBank/DDBJ databases">
        <title>Draft Genome Sequence of Rathayibacter sp. Strain VKM Ac-2596 Isolated from Leaf Gall Induced by Plant-Parasitic Nematodes.</title>
        <authorList>
            <person name="Vasilenko O.V."/>
            <person name="Starodumova I.P."/>
            <person name="Tarlachkov S.V."/>
            <person name="Dorofeeva L.V."/>
            <person name="Evtushenko L.I."/>
        </authorList>
    </citation>
    <scope>NUCLEOTIDE SEQUENCE [LARGE SCALE GENOMIC DNA]</scope>
    <source>
        <strain evidence="2 4">VKM Ac-2596</strain>
    </source>
</reference>
<dbReference type="EMBL" id="CP047186">
    <property type="protein sequence ID" value="QHC54833.1"/>
    <property type="molecule type" value="Genomic_DNA"/>
</dbReference>
<gene>
    <name evidence="2" type="ORF">ACH61_03179</name>
    <name evidence="3" type="ORF">GSU10_03705</name>
</gene>
<dbReference type="Proteomes" id="UP000076717">
    <property type="component" value="Unassembled WGS sequence"/>
</dbReference>
<evidence type="ECO:0000313" key="3">
    <source>
        <dbReference type="EMBL" id="QHC54833.1"/>
    </source>
</evidence>
<reference evidence="5" key="2">
    <citation type="submission" date="2019-12" db="EMBL/GenBank/DDBJ databases">
        <title>Complete and draft genome sequences of new strains and members of some known species of the genus Rathayibacter isolated from plants.</title>
        <authorList>
            <person name="Tarlachkov S.V."/>
            <person name="Starodumova I.P."/>
            <person name="Dorofeeva L.V."/>
            <person name="Prisyazhnaya N.V."/>
            <person name="Leyn S."/>
            <person name="Zlamal J."/>
            <person name="Elan M."/>
            <person name="Osterman A.L."/>
            <person name="Nadler S."/>
            <person name="Subbotin S.A."/>
            <person name="Evtushenko L.I."/>
        </authorList>
    </citation>
    <scope>NUCLEOTIDE SEQUENCE [LARGE SCALE GENOMIC DNA]</scope>
    <source>
        <strain evidence="5">VKM Ac-2761</strain>
    </source>
</reference>
<evidence type="ECO:0000256" key="1">
    <source>
        <dbReference type="SAM" id="Phobius"/>
    </source>
</evidence>
<dbReference type="EMBL" id="LIIN01000230">
    <property type="protein sequence ID" value="KZX19726.1"/>
    <property type="molecule type" value="Genomic_DNA"/>
</dbReference>